<dbReference type="Pfam" id="PF00285">
    <property type="entry name" value="Citrate_synt"/>
    <property type="match status" value="1"/>
</dbReference>
<dbReference type="PANTHER" id="PTHR11739:SF8">
    <property type="entry name" value="CITRATE SYNTHASE, MITOCHONDRIAL"/>
    <property type="match status" value="1"/>
</dbReference>
<dbReference type="PRINTS" id="PR00143">
    <property type="entry name" value="CITRTSNTHASE"/>
</dbReference>
<sequence>MSASIFRSIARQTPRSSIARSVRFASTGKQQTLKERLAELIPAELENVKAVRAEHGKKSFGPVLVDQLYGGMRGLPALIWDGSVLDADEGIRFRGKTIPECQELLPKAPGGSEPLPEALFWLLVTGEIPTQEQVTALSKDWAARAAIPEFVEELLDRCPPTLHPMSQFSLAVTALNHDSTFAKAYQQGISKKEYWGPVFEDCMDLIAKLPNIAGRIYRNVYGRGKLPAIDANKDYSWNLATLLGFGDNQAFVELLRLYITIHSDHEGGNVSAHAGKLVGSALSDPFLAFSASLNGLAGPLHGLANQEVLLWLRKMQSKIGENASDAAVKEYVWSTLKGGQVVPGYGHAVLRKTDPRYTAQREFALKHLPEDPMFTLVGQIYNIVPGILLEAGKAKNPWPNVDAHSGVLLTHYGLTEMNYYTVLFGVSRAFGVAAQLIWDRALGAPLERPKSYSTAHIAKMFKDKN</sequence>
<keyword evidence="6" id="KW-1185">Reference proteome</keyword>
<evidence type="ECO:0000256" key="2">
    <source>
        <dbReference type="ARBA" id="ARBA00022679"/>
    </source>
</evidence>
<dbReference type="GO" id="GO:0005975">
    <property type="term" value="P:carbohydrate metabolic process"/>
    <property type="evidence" value="ECO:0007669"/>
    <property type="project" value="TreeGrafter"/>
</dbReference>
<dbReference type="GO" id="GO:0006099">
    <property type="term" value="P:tricarboxylic acid cycle"/>
    <property type="evidence" value="ECO:0007669"/>
    <property type="project" value="InterPro"/>
</dbReference>
<dbReference type="SUPFAM" id="SSF48256">
    <property type="entry name" value="Citrate synthase"/>
    <property type="match status" value="1"/>
</dbReference>
<evidence type="ECO:0000256" key="3">
    <source>
        <dbReference type="PIRSR" id="PIRSR610109-1"/>
    </source>
</evidence>
<proteinExistence type="inferred from homology"/>
<dbReference type="InterPro" id="IPR016142">
    <property type="entry name" value="Citrate_synth-like_lrg_a-sub"/>
</dbReference>
<dbReference type="AlphaFoldDB" id="A0A0C3S4Z5"/>
<dbReference type="InterPro" id="IPR019810">
    <property type="entry name" value="Citrate_synthase_AS"/>
</dbReference>
<dbReference type="InterPro" id="IPR036969">
    <property type="entry name" value="Citrate_synthase_sf"/>
</dbReference>
<feature type="active site" evidence="3">
    <location>
        <position position="347"/>
    </location>
</feature>
<dbReference type="EMBL" id="KN840449">
    <property type="protein sequence ID" value="KIP10966.1"/>
    <property type="molecule type" value="Genomic_DNA"/>
</dbReference>
<dbReference type="GO" id="GO:0005759">
    <property type="term" value="C:mitochondrial matrix"/>
    <property type="evidence" value="ECO:0007669"/>
    <property type="project" value="TreeGrafter"/>
</dbReference>
<name>A0A0C3S4Z5_PHLG1</name>
<feature type="active site" evidence="3">
    <location>
        <position position="402"/>
    </location>
</feature>
<dbReference type="GO" id="GO:0006101">
    <property type="term" value="P:citrate metabolic process"/>
    <property type="evidence" value="ECO:0007669"/>
    <property type="project" value="InterPro"/>
</dbReference>
<dbReference type="FunFam" id="1.10.580.10:FF:000001">
    <property type="entry name" value="Citrate synthase"/>
    <property type="match status" value="1"/>
</dbReference>
<dbReference type="CDD" id="cd06105">
    <property type="entry name" value="ScCit1-2_like"/>
    <property type="match status" value="1"/>
</dbReference>
<dbReference type="STRING" id="745531.A0A0C3S4Z5"/>
<dbReference type="InterPro" id="IPR010109">
    <property type="entry name" value="Citrate_synthase_euk"/>
</dbReference>
<dbReference type="NCBIfam" id="TIGR01793">
    <property type="entry name" value="cit_synth_euk"/>
    <property type="match status" value="1"/>
</dbReference>
<dbReference type="PROSITE" id="PS00480">
    <property type="entry name" value="CITRATE_SYNTHASE"/>
    <property type="match status" value="1"/>
</dbReference>
<dbReference type="InterPro" id="IPR002020">
    <property type="entry name" value="Citrate_synthase"/>
</dbReference>
<dbReference type="NCBIfam" id="NF007128">
    <property type="entry name" value="PRK09569.1"/>
    <property type="match status" value="1"/>
</dbReference>
<dbReference type="Proteomes" id="UP000053257">
    <property type="component" value="Unassembled WGS sequence"/>
</dbReference>
<comment type="similarity">
    <text evidence="1 4">Belongs to the citrate synthase family.</text>
</comment>
<evidence type="ECO:0000313" key="5">
    <source>
        <dbReference type="EMBL" id="KIP10966.1"/>
    </source>
</evidence>
<evidence type="ECO:0000256" key="1">
    <source>
        <dbReference type="ARBA" id="ARBA00010566"/>
    </source>
</evidence>
<evidence type="ECO:0000313" key="6">
    <source>
        <dbReference type="Proteomes" id="UP000053257"/>
    </source>
</evidence>
<protein>
    <recommendedName>
        <fullName evidence="4">Citrate synthase</fullName>
    </recommendedName>
</protein>
<accession>A0A0C3S4Z5</accession>
<reference evidence="5 6" key="1">
    <citation type="journal article" date="2014" name="PLoS Genet.">
        <title>Analysis of the Phlebiopsis gigantea genome, transcriptome and secretome provides insight into its pioneer colonization strategies of wood.</title>
        <authorList>
            <person name="Hori C."/>
            <person name="Ishida T."/>
            <person name="Igarashi K."/>
            <person name="Samejima M."/>
            <person name="Suzuki H."/>
            <person name="Master E."/>
            <person name="Ferreira P."/>
            <person name="Ruiz-Duenas F.J."/>
            <person name="Held B."/>
            <person name="Canessa P."/>
            <person name="Larrondo L.F."/>
            <person name="Schmoll M."/>
            <person name="Druzhinina I.S."/>
            <person name="Kubicek C.P."/>
            <person name="Gaskell J.A."/>
            <person name="Kersten P."/>
            <person name="St John F."/>
            <person name="Glasner J."/>
            <person name="Sabat G."/>
            <person name="Splinter BonDurant S."/>
            <person name="Syed K."/>
            <person name="Yadav J."/>
            <person name="Mgbeahuruike A.C."/>
            <person name="Kovalchuk A."/>
            <person name="Asiegbu F.O."/>
            <person name="Lackner G."/>
            <person name="Hoffmeister D."/>
            <person name="Rencoret J."/>
            <person name="Gutierrez A."/>
            <person name="Sun H."/>
            <person name="Lindquist E."/>
            <person name="Barry K."/>
            <person name="Riley R."/>
            <person name="Grigoriev I.V."/>
            <person name="Henrissat B."/>
            <person name="Kues U."/>
            <person name="Berka R.M."/>
            <person name="Martinez A.T."/>
            <person name="Covert S.F."/>
            <person name="Blanchette R.A."/>
            <person name="Cullen D."/>
        </authorList>
    </citation>
    <scope>NUCLEOTIDE SEQUENCE [LARGE SCALE GENOMIC DNA]</scope>
    <source>
        <strain evidence="5 6">11061_1 CR5-6</strain>
    </source>
</reference>
<dbReference type="InterPro" id="IPR016143">
    <property type="entry name" value="Citrate_synth-like_sm_a-sub"/>
</dbReference>
<dbReference type="FunFam" id="1.10.230.10:FF:000001">
    <property type="entry name" value="Citrate synthase"/>
    <property type="match status" value="1"/>
</dbReference>
<gene>
    <name evidence="5" type="ORF">PHLGIDRAFT_100215</name>
</gene>
<dbReference type="GO" id="GO:0046912">
    <property type="term" value="F:acyltransferase activity, acyl groups converted into alkyl on transfer"/>
    <property type="evidence" value="ECO:0007669"/>
    <property type="project" value="InterPro"/>
</dbReference>
<dbReference type="Gene3D" id="1.10.230.10">
    <property type="entry name" value="Cytochrome P450-Terp, domain 2"/>
    <property type="match status" value="1"/>
</dbReference>
<dbReference type="Gene3D" id="1.10.580.10">
    <property type="entry name" value="Citrate Synthase, domain 1"/>
    <property type="match status" value="1"/>
</dbReference>
<keyword evidence="2 4" id="KW-0808">Transferase</keyword>
<feature type="active site" evidence="3">
    <location>
        <position position="301"/>
    </location>
</feature>
<dbReference type="HOGENOM" id="CLU_022049_2_1_1"/>
<evidence type="ECO:0000256" key="4">
    <source>
        <dbReference type="RuleBase" id="RU000441"/>
    </source>
</evidence>
<dbReference type="PANTHER" id="PTHR11739">
    <property type="entry name" value="CITRATE SYNTHASE"/>
    <property type="match status" value="1"/>
</dbReference>
<dbReference type="OrthoDB" id="8017587at2759"/>
<organism evidence="5 6">
    <name type="scientific">Phlebiopsis gigantea (strain 11061_1 CR5-6)</name>
    <name type="common">White-rot fungus</name>
    <name type="synonym">Peniophora gigantea</name>
    <dbReference type="NCBI Taxonomy" id="745531"/>
    <lineage>
        <taxon>Eukaryota</taxon>
        <taxon>Fungi</taxon>
        <taxon>Dikarya</taxon>
        <taxon>Basidiomycota</taxon>
        <taxon>Agaricomycotina</taxon>
        <taxon>Agaricomycetes</taxon>
        <taxon>Polyporales</taxon>
        <taxon>Phanerochaetaceae</taxon>
        <taxon>Phlebiopsis</taxon>
    </lineage>
</organism>